<evidence type="ECO:0000313" key="3">
    <source>
        <dbReference type="Proteomes" id="UP000467840"/>
    </source>
</evidence>
<evidence type="ECO:0000313" key="2">
    <source>
        <dbReference type="EMBL" id="KAF2286924.1"/>
    </source>
</evidence>
<comment type="caution">
    <text evidence="2">The sequence shown here is derived from an EMBL/GenBank/DDBJ whole genome shotgun (WGS) entry which is preliminary data.</text>
</comment>
<dbReference type="AlphaFoldDB" id="A0A6A6KEQ4"/>
<dbReference type="PANTHER" id="PTHR14296:SF12">
    <property type="entry name" value="DDT DOMAIN-CONTAINING PROTEIN DDR4 ISOFORM X1"/>
    <property type="match status" value="1"/>
</dbReference>
<dbReference type="PANTHER" id="PTHR14296">
    <property type="entry name" value="REMODELING AND SPACING FACTOR 1"/>
    <property type="match status" value="1"/>
</dbReference>
<protein>
    <recommendedName>
        <fullName evidence="4">DDT domain-containing protein</fullName>
    </recommendedName>
</protein>
<sequence length="484" mass="53692">MAGGYRTNSPAAKKTAVDEKVPDKDYIGEDSVIFVDDSSLESEIAQLRGRWELASVFNFLSVFEPLIGSDLKLTAEEIETGLVTSNGSLAQLHIKLLKGIPPVSKTLNGSDAWVTCKKIAIWWPWVAEGEMPLTVANGKEISRYKELDPTDRLRILKALCEIRADQDDAVSYINETLKNGTEISCFRKDKIGEDGNITSYWCDGSAVIGHRLYKEVKKTEPKSKMKGKASNNLPSTSLQWETLATNLKEFREVVDELSSSKVAGEIAVGKTIETNFLPVVEKFQKKKERALKQNKGKKGSSMILDPMRLGLLVPVALIGKGKKEQRNEKKHIKQEKLGSDGADLKERHFENGDSEVGTDSKDENIKNSDSETQSDRIQQDTDGDGDGDDDDDDDYDCKSSNNEDSNESGKSGEEKDILSDRNCSQKPAGTRWSKRLAGVMNNPVTEIRNLATKNRLRQRLTHNSAVDPIVLDSEDENFSENTNG</sequence>
<dbReference type="EMBL" id="JAAGAX010000017">
    <property type="protein sequence ID" value="KAF2286924.1"/>
    <property type="molecule type" value="Genomic_DNA"/>
</dbReference>
<organism evidence="2 3">
    <name type="scientific">Hevea brasiliensis</name>
    <name type="common">Para rubber tree</name>
    <name type="synonym">Siphonia brasiliensis</name>
    <dbReference type="NCBI Taxonomy" id="3981"/>
    <lineage>
        <taxon>Eukaryota</taxon>
        <taxon>Viridiplantae</taxon>
        <taxon>Streptophyta</taxon>
        <taxon>Embryophyta</taxon>
        <taxon>Tracheophyta</taxon>
        <taxon>Spermatophyta</taxon>
        <taxon>Magnoliopsida</taxon>
        <taxon>eudicotyledons</taxon>
        <taxon>Gunneridae</taxon>
        <taxon>Pentapetalae</taxon>
        <taxon>rosids</taxon>
        <taxon>fabids</taxon>
        <taxon>Malpighiales</taxon>
        <taxon>Euphorbiaceae</taxon>
        <taxon>Crotonoideae</taxon>
        <taxon>Micrandreae</taxon>
        <taxon>Hevea</taxon>
    </lineage>
</organism>
<feature type="region of interest" description="Disordered" evidence="1">
    <location>
        <begin position="459"/>
        <end position="484"/>
    </location>
</feature>
<keyword evidence="3" id="KW-1185">Reference proteome</keyword>
<accession>A0A6A6KEQ4</accession>
<feature type="compositionally biased region" description="Acidic residues" evidence="1">
    <location>
        <begin position="381"/>
        <end position="395"/>
    </location>
</feature>
<evidence type="ECO:0008006" key="4">
    <source>
        <dbReference type="Google" id="ProtNLM"/>
    </source>
</evidence>
<feature type="compositionally biased region" description="Basic and acidic residues" evidence="1">
    <location>
        <begin position="358"/>
        <end position="379"/>
    </location>
</feature>
<feature type="region of interest" description="Disordered" evidence="1">
    <location>
        <begin position="322"/>
        <end position="437"/>
    </location>
</feature>
<dbReference type="GO" id="GO:0006355">
    <property type="term" value="P:regulation of DNA-templated transcription"/>
    <property type="evidence" value="ECO:0007669"/>
    <property type="project" value="InterPro"/>
</dbReference>
<evidence type="ECO:0000256" key="1">
    <source>
        <dbReference type="SAM" id="MobiDB-lite"/>
    </source>
</evidence>
<reference evidence="2 3" key="1">
    <citation type="journal article" date="2020" name="Mol. Plant">
        <title>The Chromosome-Based Rubber Tree Genome Provides New Insights into Spurge Genome Evolution and Rubber Biosynthesis.</title>
        <authorList>
            <person name="Liu J."/>
            <person name="Shi C."/>
            <person name="Shi C.C."/>
            <person name="Li W."/>
            <person name="Zhang Q.J."/>
            <person name="Zhang Y."/>
            <person name="Li K."/>
            <person name="Lu H.F."/>
            <person name="Shi C."/>
            <person name="Zhu S.T."/>
            <person name="Xiao Z.Y."/>
            <person name="Nan H."/>
            <person name="Yue Y."/>
            <person name="Zhu X.G."/>
            <person name="Wu Y."/>
            <person name="Hong X.N."/>
            <person name="Fan G.Y."/>
            <person name="Tong Y."/>
            <person name="Zhang D."/>
            <person name="Mao C.L."/>
            <person name="Liu Y.L."/>
            <person name="Hao S.J."/>
            <person name="Liu W.Q."/>
            <person name="Lv M.Q."/>
            <person name="Zhang H.B."/>
            <person name="Liu Y."/>
            <person name="Hu-Tang G.R."/>
            <person name="Wang J.P."/>
            <person name="Wang J.H."/>
            <person name="Sun Y.H."/>
            <person name="Ni S.B."/>
            <person name="Chen W.B."/>
            <person name="Zhang X.C."/>
            <person name="Jiao Y.N."/>
            <person name="Eichler E.E."/>
            <person name="Li G.H."/>
            <person name="Liu X."/>
            <person name="Gao L.Z."/>
        </authorList>
    </citation>
    <scope>NUCLEOTIDE SEQUENCE [LARGE SCALE GENOMIC DNA]</scope>
    <source>
        <strain evidence="3">cv. GT1</strain>
        <tissue evidence="2">Leaf</tissue>
    </source>
</reference>
<gene>
    <name evidence="2" type="ORF">GH714_035536</name>
</gene>
<feature type="compositionally biased region" description="Basic and acidic residues" evidence="1">
    <location>
        <begin position="410"/>
        <end position="419"/>
    </location>
</feature>
<feature type="compositionally biased region" description="Basic and acidic residues" evidence="1">
    <location>
        <begin position="334"/>
        <end position="351"/>
    </location>
</feature>
<dbReference type="GO" id="GO:0031213">
    <property type="term" value="C:RSF complex"/>
    <property type="evidence" value="ECO:0007669"/>
    <property type="project" value="InterPro"/>
</dbReference>
<proteinExistence type="predicted"/>
<dbReference type="Proteomes" id="UP000467840">
    <property type="component" value="Chromosome 3"/>
</dbReference>
<name>A0A6A6KEQ4_HEVBR</name>
<dbReference type="InterPro" id="IPR028938">
    <property type="entry name" value="Rsf1-like"/>
</dbReference>